<evidence type="ECO:0000256" key="4">
    <source>
        <dbReference type="ARBA" id="ARBA00022737"/>
    </source>
</evidence>
<feature type="compositionally biased region" description="Basic and acidic residues" evidence="7">
    <location>
        <begin position="430"/>
        <end position="447"/>
    </location>
</feature>
<dbReference type="GO" id="GO:0005874">
    <property type="term" value="C:microtubule"/>
    <property type="evidence" value="ECO:0007669"/>
    <property type="project" value="UniProtKB-KW"/>
</dbReference>
<feature type="compositionally biased region" description="Basic residues" evidence="7">
    <location>
        <begin position="177"/>
        <end position="188"/>
    </location>
</feature>
<comment type="caution">
    <text evidence="8">The sequence shown here is derived from an EMBL/GenBank/DDBJ whole genome shotgun (WGS) entry which is preliminary data.</text>
</comment>
<dbReference type="GO" id="GO:0008017">
    <property type="term" value="F:microtubule binding"/>
    <property type="evidence" value="ECO:0007669"/>
    <property type="project" value="InterPro"/>
</dbReference>
<evidence type="ECO:0000256" key="7">
    <source>
        <dbReference type="SAM" id="MobiDB-lite"/>
    </source>
</evidence>
<keyword evidence="5 6" id="KW-0206">Cytoskeleton</keyword>
<dbReference type="EMBL" id="BPLQ01008922">
    <property type="protein sequence ID" value="GIY40358.1"/>
    <property type="molecule type" value="Genomic_DNA"/>
</dbReference>
<dbReference type="Proteomes" id="UP001054837">
    <property type="component" value="Unassembled WGS sequence"/>
</dbReference>
<feature type="compositionally biased region" description="Basic and acidic residues" evidence="7">
    <location>
        <begin position="373"/>
        <end position="384"/>
    </location>
</feature>
<keyword evidence="3" id="KW-0597">Phosphoprotein</keyword>
<feature type="compositionally biased region" description="Low complexity" evidence="7">
    <location>
        <begin position="222"/>
        <end position="231"/>
    </location>
</feature>
<sequence>MNNENEIDHTTIEEVAEPQMKMTKALEFSALPGKQSEFILEKDLSNDNVSQSSFPETSKVISPRKGIKVEEDEIETAISSVQFYDEVNETIELLSEKESEENQTLCIVKDSNLEPTAELVDSRDIEADLGQANQEISVQETENVPEKPSMLLSPSKQIGGEEKIASEGARTPSSISPKKKKKKRKATRSRSTSQKGTTSATKKAQDLKPSTQKTNQTEKAPSRTSSSTTSRNASAVEKKLPPIKAPVGNAPPPKVKNVKSKIGSLDNVTHKPKGGEKKVESVKLEWNVKSKVGSLDHATHKPGGGDKKIITQKVDFKNVTSKIGSKDNLKHKPGGGNLKIATEKLDFKAKAASKVGSLDNAKHKPGGGNVQIKSEKLHFKEKATPKIISRSGSEKGSSHGGSEIGSPVPPSSPAPPENMPPLCEDENSVQEDKLQNDDSPQEDDKSQKAVSPQVDDKSQKDASPQSDDKPKEEEKTQEEEKPQEGDKSQEEEKPQEADKPQEGAPQVETTHCNGESANHNEIATAPVYEDISSDDEPPMINGHAEEHC</sequence>
<feature type="compositionally biased region" description="Polar residues" evidence="7">
    <location>
        <begin position="507"/>
        <end position="521"/>
    </location>
</feature>
<organism evidence="8 9">
    <name type="scientific">Caerostris darwini</name>
    <dbReference type="NCBI Taxonomy" id="1538125"/>
    <lineage>
        <taxon>Eukaryota</taxon>
        <taxon>Metazoa</taxon>
        <taxon>Ecdysozoa</taxon>
        <taxon>Arthropoda</taxon>
        <taxon>Chelicerata</taxon>
        <taxon>Arachnida</taxon>
        <taxon>Araneae</taxon>
        <taxon>Araneomorphae</taxon>
        <taxon>Entelegynae</taxon>
        <taxon>Araneoidea</taxon>
        <taxon>Araneidae</taxon>
        <taxon>Caerostris</taxon>
    </lineage>
</organism>
<feature type="compositionally biased region" description="Polar residues" evidence="7">
    <location>
        <begin position="131"/>
        <end position="142"/>
    </location>
</feature>
<dbReference type="GO" id="GO:0043005">
    <property type="term" value="C:neuron projection"/>
    <property type="evidence" value="ECO:0007669"/>
    <property type="project" value="TreeGrafter"/>
</dbReference>
<dbReference type="GO" id="GO:0031175">
    <property type="term" value="P:neuron projection development"/>
    <property type="evidence" value="ECO:0007669"/>
    <property type="project" value="TreeGrafter"/>
</dbReference>
<dbReference type="InterPro" id="IPR027324">
    <property type="entry name" value="MAP2/MAP4/Tau"/>
</dbReference>
<comment type="subcellular location">
    <subcellularLocation>
        <location evidence="1 6">Cytoplasm</location>
        <location evidence="1 6">Cytoskeleton</location>
    </subcellularLocation>
</comment>
<protein>
    <recommendedName>
        <fullName evidence="6">Microtubule-associated protein</fullName>
    </recommendedName>
</protein>
<evidence type="ECO:0000256" key="2">
    <source>
        <dbReference type="ARBA" id="ARBA00022490"/>
    </source>
</evidence>
<evidence type="ECO:0000313" key="9">
    <source>
        <dbReference type="Proteomes" id="UP001054837"/>
    </source>
</evidence>
<feature type="compositionally biased region" description="Basic and acidic residues" evidence="7">
    <location>
        <begin position="454"/>
        <end position="501"/>
    </location>
</feature>
<dbReference type="AlphaFoldDB" id="A0AAV4T0W4"/>
<gene>
    <name evidence="8" type="primary">Map2_1</name>
    <name evidence="8" type="ORF">CDAR_480011</name>
</gene>
<accession>A0AAV4T0W4</accession>
<keyword evidence="4" id="KW-0677">Repeat</keyword>
<feature type="region of interest" description="Disordered" evidence="7">
    <location>
        <begin position="122"/>
        <end position="278"/>
    </location>
</feature>
<evidence type="ECO:0000256" key="3">
    <source>
        <dbReference type="ARBA" id="ARBA00022553"/>
    </source>
</evidence>
<evidence type="ECO:0000313" key="8">
    <source>
        <dbReference type="EMBL" id="GIY40358.1"/>
    </source>
</evidence>
<evidence type="ECO:0000256" key="6">
    <source>
        <dbReference type="RuleBase" id="RU000686"/>
    </source>
</evidence>
<dbReference type="PROSITE" id="PS00229">
    <property type="entry name" value="TAU_MAP_1"/>
    <property type="match status" value="1"/>
</dbReference>
<dbReference type="PANTHER" id="PTHR11501">
    <property type="entry name" value="MICROTUBULE-ASSOCIATED PROTEIN"/>
    <property type="match status" value="1"/>
</dbReference>
<evidence type="ECO:0000256" key="5">
    <source>
        <dbReference type="ARBA" id="ARBA00023212"/>
    </source>
</evidence>
<dbReference type="PANTHER" id="PTHR11501:SF18">
    <property type="entry name" value="MICROTUBULE-ASSOCIATED PROTEIN"/>
    <property type="match status" value="1"/>
</dbReference>
<keyword evidence="2 6" id="KW-0963">Cytoplasm</keyword>
<evidence type="ECO:0000256" key="1">
    <source>
        <dbReference type="ARBA" id="ARBA00004245"/>
    </source>
</evidence>
<keyword evidence="6" id="KW-0493">Microtubule</keyword>
<feature type="region of interest" description="Disordered" evidence="7">
    <location>
        <begin position="354"/>
        <end position="548"/>
    </location>
</feature>
<feature type="compositionally biased region" description="Pro residues" evidence="7">
    <location>
        <begin position="407"/>
        <end position="419"/>
    </location>
</feature>
<feature type="compositionally biased region" description="Polar residues" evidence="7">
    <location>
        <begin position="196"/>
        <end position="219"/>
    </location>
</feature>
<dbReference type="InterPro" id="IPR001084">
    <property type="entry name" value="MAP_tubulin-bd_rpt"/>
</dbReference>
<name>A0AAV4T0W4_9ARAC</name>
<dbReference type="Pfam" id="PF00418">
    <property type="entry name" value="Tubulin-binding"/>
    <property type="match status" value="4"/>
</dbReference>
<dbReference type="PROSITE" id="PS51491">
    <property type="entry name" value="TAU_MAP_2"/>
    <property type="match status" value="4"/>
</dbReference>
<keyword evidence="9" id="KW-1185">Reference proteome</keyword>
<dbReference type="GO" id="GO:0000226">
    <property type="term" value="P:microtubule cytoskeleton organization"/>
    <property type="evidence" value="ECO:0007669"/>
    <property type="project" value="TreeGrafter"/>
</dbReference>
<proteinExistence type="predicted"/>
<reference evidence="8 9" key="1">
    <citation type="submission" date="2021-06" db="EMBL/GenBank/DDBJ databases">
        <title>Caerostris darwini draft genome.</title>
        <authorList>
            <person name="Kono N."/>
            <person name="Arakawa K."/>
        </authorList>
    </citation>
    <scope>NUCLEOTIDE SEQUENCE [LARGE SCALE GENOMIC DNA]</scope>
</reference>